<evidence type="ECO:0000313" key="6">
    <source>
        <dbReference type="EMBL" id="TWW00670.1"/>
    </source>
</evidence>
<sequence length="219" mass="24862">MSEKKFIAVVDDHTMFRRGLSVLINLFPNYEVLFEAASGKELMEKMTGGQLPEIVLLDVNMPDMDGYASAEWLRQHHPDIKVLALSTMDAETAIIKMIRHGAKGYILKDAEPGELKEAFDDILALGYYYNDMVTRKVMQSINALIDEKSALHAIAKLSDREMEFLRLACSEKSYQLIAKEMFVSERTVDGYREALFKKFNVSTRVGLVLYAIKNKLVVV</sequence>
<dbReference type="InterPro" id="IPR016032">
    <property type="entry name" value="Sig_transdc_resp-reg_C-effctor"/>
</dbReference>
<reference evidence="6 7" key="1">
    <citation type="submission" date="2019-08" db="EMBL/GenBank/DDBJ databases">
        <title>Whole genome sequencing of chitin degrading bacteria Chitinophaga pinensis YS16.</title>
        <authorList>
            <person name="Singh R.P."/>
            <person name="Manchanda G."/>
            <person name="Maurya I.K."/>
            <person name="Joshi N.K."/>
            <person name="Srivastava A.K."/>
        </authorList>
    </citation>
    <scope>NUCLEOTIDE SEQUENCE [LARGE SCALE GENOMIC DNA]</scope>
    <source>
        <strain evidence="6 7">YS-16</strain>
    </source>
</reference>
<keyword evidence="7" id="KW-1185">Reference proteome</keyword>
<protein>
    <submittedName>
        <fullName evidence="6">Response regulator transcription factor</fullName>
    </submittedName>
</protein>
<evidence type="ECO:0000259" key="4">
    <source>
        <dbReference type="PROSITE" id="PS50043"/>
    </source>
</evidence>
<evidence type="ECO:0000256" key="1">
    <source>
        <dbReference type="ARBA" id="ARBA00022553"/>
    </source>
</evidence>
<dbReference type="PANTHER" id="PTHR43214">
    <property type="entry name" value="TWO-COMPONENT RESPONSE REGULATOR"/>
    <property type="match status" value="1"/>
</dbReference>
<dbReference type="CDD" id="cd06170">
    <property type="entry name" value="LuxR_C_like"/>
    <property type="match status" value="1"/>
</dbReference>
<proteinExistence type="predicted"/>
<keyword evidence="2" id="KW-0238">DNA-binding</keyword>
<keyword evidence="1 3" id="KW-0597">Phosphoprotein</keyword>
<dbReference type="SMART" id="SM00448">
    <property type="entry name" value="REC"/>
    <property type="match status" value="1"/>
</dbReference>
<dbReference type="GO" id="GO:0003677">
    <property type="term" value="F:DNA binding"/>
    <property type="evidence" value="ECO:0007669"/>
    <property type="project" value="UniProtKB-KW"/>
</dbReference>
<dbReference type="EMBL" id="VOHS01000007">
    <property type="protein sequence ID" value="TWW00670.1"/>
    <property type="molecule type" value="Genomic_DNA"/>
</dbReference>
<dbReference type="PROSITE" id="PS50110">
    <property type="entry name" value="RESPONSE_REGULATORY"/>
    <property type="match status" value="1"/>
</dbReference>
<evidence type="ECO:0000256" key="3">
    <source>
        <dbReference type="PROSITE-ProRule" id="PRU00169"/>
    </source>
</evidence>
<dbReference type="Pfam" id="PF00072">
    <property type="entry name" value="Response_reg"/>
    <property type="match status" value="1"/>
</dbReference>
<dbReference type="GO" id="GO:0006355">
    <property type="term" value="P:regulation of DNA-templated transcription"/>
    <property type="evidence" value="ECO:0007669"/>
    <property type="project" value="InterPro"/>
</dbReference>
<dbReference type="Gene3D" id="3.40.50.2300">
    <property type="match status" value="1"/>
</dbReference>
<dbReference type="InterPro" id="IPR001789">
    <property type="entry name" value="Sig_transdc_resp-reg_receiver"/>
</dbReference>
<feature type="modified residue" description="4-aspartylphosphate" evidence="3">
    <location>
        <position position="58"/>
    </location>
</feature>
<dbReference type="Proteomes" id="UP000318815">
    <property type="component" value="Unassembled WGS sequence"/>
</dbReference>
<dbReference type="OrthoDB" id="9797341at2"/>
<evidence type="ECO:0000313" key="7">
    <source>
        <dbReference type="Proteomes" id="UP000318815"/>
    </source>
</evidence>
<dbReference type="InterPro" id="IPR058245">
    <property type="entry name" value="NreC/VraR/RcsB-like_REC"/>
</dbReference>
<dbReference type="InterPro" id="IPR011006">
    <property type="entry name" value="CheY-like_superfamily"/>
</dbReference>
<dbReference type="GO" id="GO:0000160">
    <property type="term" value="P:phosphorelay signal transduction system"/>
    <property type="evidence" value="ECO:0007669"/>
    <property type="project" value="InterPro"/>
</dbReference>
<dbReference type="CDD" id="cd17535">
    <property type="entry name" value="REC_NarL-like"/>
    <property type="match status" value="1"/>
</dbReference>
<feature type="domain" description="HTH luxR-type" evidence="4">
    <location>
        <begin position="150"/>
        <end position="215"/>
    </location>
</feature>
<dbReference type="SUPFAM" id="SSF52172">
    <property type="entry name" value="CheY-like"/>
    <property type="match status" value="1"/>
</dbReference>
<dbReference type="PROSITE" id="PS50043">
    <property type="entry name" value="HTH_LUXR_2"/>
    <property type="match status" value="1"/>
</dbReference>
<gene>
    <name evidence="6" type="ORF">FEF09_09210</name>
</gene>
<dbReference type="PANTHER" id="PTHR43214:SF43">
    <property type="entry name" value="TWO-COMPONENT RESPONSE REGULATOR"/>
    <property type="match status" value="1"/>
</dbReference>
<organism evidence="6 7">
    <name type="scientific">Chitinophaga pinensis</name>
    <dbReference type="NCBI Taxonomy" id="79329"/>
    <lineage>
        <taxon>Bacteria</taxon>
        <taxon>Pseudomonadati</taxon>
        <taxon>Bacteroidota</taxon>
        <taxon>Chitinophagia</taxon>
        <taxon>Chitinophagales</taxon>
        <taxon>Chitinophagaceae</taxon>
        <taxon>Chitinophaga</taxon>
    </lineage>
</organism>
<dbReference type="Pfam" id="PF00196">
    <property type="entry name" value="GerE"/>
    <property type="match status" value="1"/>
</dbReference>
<dbReference type="InterPro" id="IPR039420">
    <property type="entry name" value="WalR-like"/>
</dbReference>
<dbReference type="SUPFAM" id="SSF46894">
    <property type="entry name" value="C-terminal effector domain of the bipartite response regulators"/>
    <property type="match status" value="1"/>
</dbReference>
<evidence type="ECO:0000256" key="2">
    <source>
        <dbReference type="ARBA" id="ARBA00023125"/>
    </source>
</evidence>
<feature type="domain" description="Response regulatory" evidence="5">
    <location>
        <begin position="6"/>
        <end position="123"/>
    </location>
</feature>
<dbReference type="RefSeq" id="WP_146304836.1">
    <property type="nucleotide sequence ID" value="NZ_VOHS01000007.1"/>
</dbReference>
<dbReference type="AlphaFoldDB" id="A0A5C6LVX0"/>
<dbReference type="SMART" id="SM00421">
    <property type="entry name" value="HTH_LUXR"/>
    <property type="match status" value="1"/>
</dbReference>
<evidence type="ECO:0000259" key="5">
    <source>
        <dbReference type="PROSITE" id="PS50110"/>
    </source>
</evidence>
<dbReference type="InterPro" id="IPR000792">
    <property type="entry name" value="Tscrpt_reg_LuxR_C"/>
</dbReference>
<comment type="caution">
    <text evidence="6">The sequence shown here is derived from an EMBL/GenBank/DDBJ whole genome shotgun (WGS) entry which is preliminary data.</text>
</comment>
<name>A0A5C6LVX0_9BACT</name>
<accession>A0A5C6LVX0</accession>